<dbReference type="PIRSF" id="PIRSF028177">
    <property type="entry name" value="Polyketide_synth_Omtfrase_TcmP"/>
    <property type="match status" value="1"/>
</dbReference>
<dbReference type="InterPro" id="IPR016874">
    <property type="entry name" value="TcmP-like"/>
</dbReference>
<reference evidence="3 4" key="1">
    <citation type="submission" date="2018-08" db="EMBL/GenBank/DDBJ databases">
        <title>Lysobacter sp. zong2l5, whole genome shotgun sequence.</title>
        <authorList>
            <person name="Zhang X."/>
            <person name="Feng G."/>
            <person name="Zhu H."/>
        </authorList>
    </citation>
    <scope>NUCLEOTIDE SEQUENCE [LARGE SCALE GENOMIC DNA]</scope>
    <source>
        <strain evidence="4">zong2l5</strain>
    </source>
</reference>
<dbReference type="PANTHER" id="PTHR43619:SF2">
    <property type="entry name" value="S-ADENOSYL-L-METHIONINE-DEPENDENT METHYLTRANSFERASES SUPERFAMILY PROTEIN"/>
    <property type="match status" value="1"/>
</dbReference>
<evidence type="ECO:0000256" key="1">
    <source>
        <dbReference type="ARBA" id="ARBA00022603"/>
    </source>
</evidence>
<name>A0A371K0N1_9GAMM</name>
<dbReference type="SUPFAM" id="SSF53335">
    <property type="entry name" value="S-adenosyl-L-methionine-dependent methyltransferases"/>
    <property type="match status" value="1"/>
</dbReference>
<comment type="caution">
    <text evidence="3">The sequence shown here is derived from an EMBL/GenBank/DDBJ whole genome shotgun (WGS) entry which is preliminary data.</text>
</comment>
<proteinExistence type="predicted"/>
<dbReference type="AlphaFoldDB" id="A0A371K0N1"/>
<dbReference type="EMBL" id="QTSU01000002">
    <property type="protein sequence ID" value="RDZ27402.1"/>
    <property type="molecule type" value="Genomic_DNA"/>
</dbReference>
<sequence>MLRRSHCARNGRARLRLALTSGGAVSAWRRRPAMEKTVRLQGSQQTLLITLYAKALDNRSPRPLLGDELADEVVRRIDADFARFPLRGGQIAGLALRAKVLDDWAREWLARHPDTLVLHLGCGLDTRVFRINPPADLDWIDLDYPEVIELRRSLLPERYGSYRMAAMDVSSKDWLAPIAGGRPVLVISEGLFPYLEEADARLLVQRVVDRFPRGQWLCDIYSRFAVRWLARSWVARTTGAQFGDWGFDDPREMEAWHPRLAFVDEPRLSERAEVALLPARQRGLYWAYDRWAWLRRLGRMARYQF</sequence>
<dbReference type="Pfam" id="PF04072">
    <property type="entry name" value="LCM"/>
    <property type="match status" value="1"/>
</dbReference>
<dbReference type="InterPro" id="IPR007213">
    <property type="entry name" value="Ppm1/Ppm2/Tcmp"/>
</dbReference>
<evidence type="ECO:0000313" key="3">
    <source>
        <dbReference type="EMBL" id="RDZ27402.1"/>
    </source>
</evidence>
<evidence type="ECO:0000256" key="2">
    <source>
        <dbReference type="ARBA" id="ARBA00022679"/>
    </source>
</evidence>
<organism evidence="3 4">
    <name type="scientific">Lysobacter silvisoli</name>
    <dbReference type="NCBI Taxonomy" id="2293254"/>
    <lineage>
        <taxon>Bacteria</taxon>
        <taxon>Pseudomonadati</taxon>
        <taxon>Pseudomonadota</taxon>
        <taxon>Gammaproteobacteria</taxon>
        <taxon>Lysobacterales</taxon>
        <taxon>Lysobacteraceae</taxon>
        <taxon>Lysobacter</taxon>
    </lineage>
</organism>
<gene>
    <name evidence="3" type="ORF">DX914_14325</name>
</gene>
<protein>
    <submittedName>
        <fullName evidence="3">Class I SAM-dependent methyltransferase</fullName>
    </submittedName>
</protein>
<keyword evidence="4" id="KW-1185">Reference proteome</keyword>
<dbReference type="Proteomes" id="UP000264492">
    <property type="component" value="Unassembled WGS sequence"/>
</dbReference>
<accession>A0A371K0N1</accession>
<dbReference type="PANTHER" id="PTHR43619">
    <property type="entry name" value="S-ADENOSYL-L-METHIONINE-DEPENDENT METHYLTRANSFERASE YKTD-RELATED"/>
    <property type="match status" value="1"/>
</dbReference>
<dbReference type="InterPro" id="IPR029063">
    <property type="entry name" value="SAM-dependent_MTases_sf"/>
</dbReference>
<dbReference type="Gene3D" id="3.40.50.150">
    <property type="entry name" value="Vaccinia Virus protein VP39"/>
    <property type="match status" value="1"/>
</dbReference>
<keyword evidence="1 3" id="KW-0489">Methyltransferase</keyword>
<keyword evidence="2 3" id="KW-0808">Transferase</keyword>
<evidence type="ECO:0000313" key="4">
    <source>
        <dbReference type="Proteomes" id="UP000264492"/>
    </source>
</evidence>
<dbReference type="GO" id="GO:0032259">
    <property type="term" value="P:methylation"/>
    <property type="evidence" value="ECO:0007669"/>
    <property type="project" value="UniProtKB-KW"/>
</dbReference>
<dbReference type="GO" id="GO:0008168">
    <property type="term" value="F:methyltransferase activity"/>
    <property type="evidence" value="ECO:0007669"/>
    <property type="project" value="UniProtKB-KW"/>
</dbReference>